<evidence type="ECO:0000313" key="3">
    <source>
        <dbReference type="EMBL" id="PLW44495.1"/>
    </source>
</evidence>
<dbReference type="EMBL" id="PGCI01000057">
    <property type="protein sequence ID" value="PLW44495.1"/>
    <property type="molecule type" value="Genomic_DNA"/>
</dbReference>
<protein>
    <submittedName>
        <fullName evidence="3">Uncharacterized protein</fullName>
    </submittedName>
</protein>
<reference evidence="4 5" key="1">
    <citation type="submission" date="2017-11" db="EMBL/GenBank/DDBJ databases">
        <title>De novo assembly and phasing of dikaryotic genomes from two isolates of Puccinia coronata f. sp. avenae, the causal agent of oat crown rust.</title>
        <authorList>
            <person name="Miller M.E."/>
            <person name="Zhang Y."/>
            <person name="Omidvar V."/>
            <person name="Sperschneider J."/>
            <person name="Schwessinger B."/>
            <person name="Raley C."/>
            <person name="Palmer J.M."/>
            <person name="Garnica D."/>
            <person name="Upadhyaya N."/>
            <person name="Rathjen J."/>
            <person name="Taylor J.M."/>
            <person name="Park R.F."/>
            <person name="Dodds P.N."/>
            <person name="Hirsch C.D."/>
            <person name="Kianian S.F."/>
            <person name="Figueroa M."/>
        </authorList>
    </citation>
    <scope>NUCLEOTIDE SEQUENCE [LARGE SCALE GENOMIC DNA]</scope>
    <source>
        <strain evidence="2">12NC29</strain>
        <strain evidence="3">12SD80</strain>
    </source>
</reference>
<name>A0A2N5V3B2_9BASI</name>
<proteinExistence type="predicted"/>
<keyword evidence="4" id="KW-1185">Reference proteome</keyword>
<organism evidence="3 5">
    <name type="scientific">Puccinia coronata f. sp. avenae</name>
    <dbReference type="NCBI Taxonomy" id="200324"/>
    <lineage>
        <taxon>Eukaryota</taxon>
        <taxon>Fungi</taxon>
        <taxon>Dikarya</taxon>
        <taxon>Basidiomycota</taxon>
        <taxon>Pucciniomycotina</taxon>
        <taxon>Pucciniomycetes</taxon>
        <taxon>Pucciniales</taxon>
        <taxon>Pucciniaceae</taxon>
        <taxon>Puccinia</taxon>
    </lineage>
</organism>
<feature type="signal peptide" evidence="1">
    <location>
        <begin position="1"/>
        <end position="18"/>
    </location>
</feature>
<evidence type="ECO:0000313" key="4">
    <source>
        <dbReference type="Proteomes" id="UP000235388"/>
    </source>
</evidence>
<dbReference type="Proteomes" id="UP000235388">
    <property type="component" value="Unassembled WGS sequence"/>
</dbReference>
<comment type="caution">
    <text evidence="3">The sequence shown here is derived from an EMBL/GenBank/DDBJ whole genome shotgun (WGS) entry which is preliminary data.</text>
</comment>
<sequence length="104" mass="11708">MHPLKYLIFLVVPLILVAMFIPPPPPLLHSEGCALEGIPAPQTKYFSGIRETQGCLHEVPYMLRFFYCPSCQKVSPPHPFIGYSVHTACTTMGQPVTRRVLRDL</sequence>
<dbReference type="EMBL" id="PGCJ01000371">
    <property type="protein sequence ID" value="PLW30609.1"/>
    <property type="molecule type" value="Genomic_DNA"/>
</dbReference>
<accession>A0A2N5V3B2</accession>
<gene>
    <name evidence="2" type="ORF">PCANC_23714</name>
    <name evidence="3" type="ORF">PCASD_11482</name>
</gene>
<evidence type="ECO:0000313" key="5">
    <source>
        <dbReference type="Proteomes" id="UP000235392"/>
    </source>
</evidence>
<dbReference type="Proteomes" id="UP000235392">
    <property type="component" value="Unassembled WGS sequence"/>
</dbReference>
<feature type="chain" id="PRO_5015083955" evidence="1">
    <location>
        <begin position="19"/>
        <end position="104"/>
    </location>
</feature>
<evidence type="ECO:0000256" key="1">
    <source>
        <dbReference type="SAM" id="SignalP"/>
    </source>
</evidence>
<evidence type="ECO:0000313" key="2">
    <source>
        <dbReference type="EMBL" id="PLW30609.1"/>
    </source>
</evidence>
<dbReference type="AlphaFoldDB" id="A0A2N5V3B2"/>
<keyword evidence="1" id="KW-0732">Signal</keyword>